<dbReference type="Pfam" id="PF04683">
    <property type="entry name" value="Rpn13_ADRM1_Pru"/>
    <property type="match status" value="1"/>
</dbReference>
<dbReference type="Gene3D" id="1.10.2020.20">
    <property type="match status" value="1"/>
</dbReference>
<organism evidence="8 9">
    <name type="scientific">Stereocaulon virgatum</name>
    <dbReference type="NCBI Taxonomy" id="373712"/>
    <lineage>
        <taxon>Eukaryota</taxon>
        <taxon>Fungi</taxon>
        <taxon>Dikarya</taxon>
        <taxon>Ascomycota</taxon>
        <taxon>Pezizomycotina</taxon>
        <taxon>Lecanoromycetes</taxon>
        <taxon>OSLEUM clade</taxon>
        <taxon>Lecanoromycetidae</taxon>
        <taxon>Lecanorales</taxon>
        <taxon>Lecanorineae</taxon>
        <taxon>Stereocaulaceae</taxon>
        <taxon>Stereocaulon</taxon>
    </lineage>
</organism>
<dbReference type="InterPro" id="IPR038633">
    <property type="entry name" value="Rpn13/ADRM1_Pru_sf"/>
</dbReference>
<keyword evidence="4" id="KW-0647">Proteasome</keyword>
<keyword evidence="5" id="KW-0539">Nucleus</keyword>
<dbReference type="Proteomes" id="UP001590950">
    <property type="component" value="Unassembled WGS sequence"/>
</dbReference>
<sequence length="392" mass="42403">MSINPIMTFKAGICDLDTNASPPKITPKPTSGYIYLFEEDDLIHFCWRDRNAPMSQPELDLVMVPSDGEFKPYTGPEPGTDSATTSPTNGRIFVLKFSSSTQRHLFWLQSKSQHVQGDPSWFSARDLKIGSIVNRLLQGDEVNVDEEVANISDDRGDRDDETMEDAVPESHGDIQGNIGSGDPFMGDPGNEGEEAREGGADGGRAASIAVQNFLRSMQGNQALSNQQDQSQGKLFTTLPDLLPPAETIKMVDSADTAFVDNLLGYLPPELLLLSQEADDFSSADPNSETVRAGIEALSLGQKREILRKVLRSPQFSQGLGSLTQALRDGGLPSISDALRIPIRDGGFIRRGGVPQGGGDAVEAFMDGVKASAEKEIEAKKKEQGNDGKMETD</sequence>
<comment type="caution">
    <text evidence="8">The sequence shown here is derived from an EMBL/GenBank/DDBJ whole genome shotgun (WGS) entry which is preliminary data.</text>
</comment>
<evidence type="ECO:0000256" key="6">
    <source>
        <dbReference type="SAM" id="MobiDB-lite"/>
    </source>
</evidence>
<dbReference type="PANTHER" id="PTHR12225:SF0">
    <property type="entry name" value="PROTEASOMAL UBIQUITIN RECEPTOR ADRM1"/>
    <property type="match status" value="1"/>
</dbReference>
<evidence type="ECO:0000256" key="2">
    <source>
        <dbReference type="ARBA" id="ARBA00004496"/>
    </source>
</evidence>
<evidence type="ECO:0000313" key="9">
    <source>
        <dbReference type="Proteomes" id="UP001590950"/>
    </source>
</evidence>
<dbReference type="InterPro" id="IPR006773">
    <property type="entry name" value="Rpn13/ADRM1"/>
</dbReference>
<name>A0ABR4AAH4_9LECA</name>
<feature type="domain" description="Pru" evidence="7">
    <location>
        <begin position="1"/>
        <end position="140"/>
    </location>
</feature>
<feature type="region of interest" description="Disordered" evidence="6">
    <location>
        <begin position="152"/>
        <end position="201"/>
    </location>
</feature>
<dbReference type="Gene3D" id="2.30.29.70">
    <property type="entry name" value="Proteasomal ubiquitin receptor Rpn13/ADRM1"/>
    <property type="match status" value="1"/>
</dbReference>
<dbReference type="PROSITE" id="PS51917">
    <property type="entry name" value="PRU"/>
    <property type="match status" value="1"/>
</dbReference>
<evidence type="ECO:0000256" key="3">
    <source>
        <dbReference type="ARBA" id="ARBA00022490"/>
    </source>
</evidence>
<dbReference type="InterPro" id="IPR044868">
    <property type="entry name" value="Rpn13/ADRM1_Pru"/>
</dbReference>
<evidence type="ECO:0000256" key="4">
    <source>
        <dbReference type="ARBA" id="ARBA00022942"/>
    </source>
</evidence>
<dbReference type="InterPro" id="IPR038108">
    <property type="entry name" value="RPN13_DEUBAD_sf"/>
</dbReference>
<dbReference type="PANTHER" id="PTHR12225">
    <property type="entry name" value="ADHESION REGULATING MOLECULE 1 110 KDA CELL MEMBRANE GLYCOPROTEIN"/>
    <property type="match status" value="1"/>
</dbReference>
<evidence type="ECO:0000256" key="1">
    <source>
        <dbReference type="ARBA" id="ARBA00004123"/>
    </source>
</evidence>
<protein>
    <recommendedName>
        <fullName evidence="7">Pru domain-containing protein</fullName>
    </recommendedName>
</protein>
<proteinExistence type="predicted"/>
<dbReference type="EMBL" id="JBEFKJ010000013">
    <property type="protein sequence ID" value="KAL2042882.1"/>
    <property type="molecule type" value="Genomic_DNA"/>
</dbReference>
<accession>A0ABR4AAH4</accession>
<keyword evidence="3" id="KW-0963">Cytoplasm</keyword>
<gene>
    <name evidence="8" type="ORF">N7G274_004642</name>
</gene>
<evidence type="ECO:0000259" key="7">
    <source>
        <dbReference type="PROSITE" id="PS51917"/>
    </source>
</evidence>
<evidence type="ECO:0000256" key="5">
    <source>
        <dbReference type="ARBA" id="ARBA00023242"/>
    </source>
</evidence>
<reference evidence="8 9" key="1">
    <citation type="submission" date="2024-09" db="EMBL/GenBank/DDBJ databases">
        <title>Rethinking Asexuality: The Enigmatic Case of Functional Sexual Genes in Lepraria (Stereocaulaceae).</title>
        <authorList>
            <person name="Doellman M."/>
            <person name="Sun Y."/>
            <person name="Barcenas-Pena A."/>
            <person name="Lumbsch H.T."/>
            <person name="Grewe F."/>
        </authorList>
    </citation>
    <scope>NUCLEOTIDE SEQUENCE [LARGE SCALE GENOMIC DNA]</scope>
    <source>
        <strain evidence="8 9">Mercado 3170</strain>
    </source>
</reference>
<evidence type="ECO:0000313" key="8">
    <source>
        <dbReference type="EMBL" id="KAL2042882.1"/>
    </source>
</evidence>
<keyword evidence="9" id="KW-1185">Reference proteome</keyword>
<comment type="subcellular location">
    <subcellularLocation>
        <location evidence="2">Cytoplasm</location>
    </subcellularLocation>
    <subcellularLocation>
        <location evidence="1">Nucleus</location>
    </subcellularLocation>
</comment>